<proteinExistence type="predicted"/>
<sequence>MQNSNRNTDLRGPLLYHDNACAHSAPKTKALLDITFKATTNTLNSLWIADVLHSKIHRRAILIELFVLDQSESGVADVTDIMKTSGTKALACSSSLGASSNIESCKAQSALRVNNVDSAGLKSYIRDAAPLIIT</sequence>
<name>A0A4C1Y1E2_EUMVA</name>
<protein>
    <submittedName>
        <fullName evidence="1">Uncharacterized protein</fullName>
    </submittedName>
</protein>
<organism evidence="1 2">
    <name type="scientific">Eumeta variegata</name>
    <name type="common">Bagworm moth</name>
    <name type="synonym">Eumeta japonica</name>
    <dbReference type="NCBI Taxonomy" id="151549"/>
    <lineage>
        <taxon>Eukaryota</taxon>
        <taxon>Metazoa</taxon>
        <taxon>Ecdysozoa</taxon>
        <taxon>Arthropoda</taxon>
        <taxon>Hexapoda</taxon>
        <taxon>Insecta</taxon>
        <taxon>Pterygota</taxon>
        <taxon>Neoptera</taxon>
        <taxon>Endopterygota</taxon>
        <taxon>Lepidoptera</taxon>
        <taxon>Glossata</taxon>
        <taxon>Ditrysia</taxon>
        <taxon>Tineoidea</taxon>
        <taxon>Psychidae</taxon>
        <taxon>Oiketicinae</taxon>
        <taxon>Eumeta</taxon>
    </lineage>
</organism>
<gene>
    <name evidence="1" type="ORF">EVAR_54162_1</name>
</gene>
<keyword evidence="2" id="KW-1185">Reference proteome</keyword>
<evidence type="ECO:0000313" key="2">
    <source>
        <dbReference type="Proteomes" id="UP000299102"/>
    </source>
</evidence>
<reference evidence="1 2" key="1">
    <citation type="journal article" date="2019" name="Commun. Biol.">
        <title>The bagworm genome reveals a unique fibroin gene that provides high tensile strength.</title>
        <authorList>
            <person name="Kono N."/>
            <person name="Nakamura H."/>
            <person name="Ohtoshi R."/>
            <person name="Tomita M."/>
            <person name="Numata K."/>
            <person name="Arakawa K."/>
        </authorList>
    </citation>
    <scope>NUCLEOTIDE SEQUENCE [LARGE SCALE GENOMIC DNA]</scope>
</reference>
<evidence type="ECO:0000313" key="1">
    <source>
        <dbReference type="EMBL" id="GBP69203.1"/>
    </source>
</evidence>
<dbReference type="Proteomes" id="UP000299102">
    <property type="component" value="Unassembled WGS sequence"/>
</dbReference>
<dbReference type="EMBL" id="BGZK01001033">
    <property type="protein sequence ID" value="GBP69203.1"/>
    <property type="molecule type" value="Genomic_DNA"/>
</dbReference>
<comment type="caution">
    <text evidence="1">The sequence shown here is derived from an EMBL/GenBank/DDBJ whole genome shotgun (WGS) entry which is preliminary data.</text>
</comment>
<dbReference type="AlphaFoldDB" id="A0A4C1Y1E2"/>
<accession>A0A4C1Y1E2</accession>